<evidence type="ECO:0000313" key="6">
    <source>
        <dbReference type="EMBL" id="OIR20868.1"/>
    </source>
</evidence>
<accession>A0A1J5U4A8</accession>
<dbReference type="InterPro" id="IPR044757">
    <property type="entry name" value="ILR1-like_Hyd"/>
</dbReference>
<name>A0A1J5U4A8_9ARCH</name>
<feature type="domain" description="Peptidase M20 dimerisation" evidence="5">
    <location>
        <begin position="190"/>
        <end position="285"/>
    </location>
</feature>
<dbReference type="PANTHER" id="PTHR11014:SF63">
    <property type="entry name" value="METALLOPEPTIDASE, PUTATIVE (AFU_ORTHOLOGUE AFUA_6G09600)-RELATED"/>
    <property type="match status" value="1"/>
</dbReference>
<dbReference type="PANTHER" id="PTHR11014">
    <property type="entry name" value="PEPTIDASE M20 FAMILY MEMBER"/>
    <property type="match status" value="1"/>
</dbReference>
<dbReference type="SUPFAM" id="SSF53187">
    <property type="entry name" value="Zn-dependent exopeptidases"/>
    <property type="match status" value="1"/>
</dbReference>
<dbReference type="InterPro" id="IPR017439">
    <property type="entry name" value="Amidohydrolase"/>
</dbReference>
<dbReference type="FunFam" id="3.30.70.360:FF:000001">
    <property type="entry name" value="N-acetyldiaminopimelate deacetylase"/>
    <property type="match status" value="1"/>
</dbReference>
<feature type="binding site" evidence="4">
    <location>
        <position position="139"/>
    </location>
    <ligand>
        <name>Mn(2+)</name>
        <dbReference type="ChEBI" id="CHEBI:29035"/>
        <label>2</label>
    </ligand>
</feature>
<feature type="binding site" evidence="4">
    <location>
        <position position="103"/>
    </location>
    <ligand>
        <name>Mn(2+)</name>
        <dbReference type="ChEBI" id="CHEBI:29035"/>
        <label>2</label>
    </ligand>
</feature>
<keyword evidence="4" id="KW-0479">Metal-binding</keyword>
<evidence type="ECO:0000256" key="1">
    <source>
        <dbReference type="ARBA" id="ARBA00006153"/>
    </source>
</evidence>
<dbReference type="InterPro" id="IPR011650">
    <property type="entry name" value="Peptidase_M20_dimer"/>
</dbReference>
<comment type="cofactor">
    <cofactor evidence="4">
        <name>Mn(2+)</name>
        <dbReference type="ChEBI" id="CHEBI:29035"/>
    </cofactor>
    <text evidence="4">The Mn(2+) ion enhances activity.</text>
</comment>
<feature type="binding site" evidence="4">
    <location>
        <position position="165"/>
    </location>
    <ligand>
        <name>Mn(2+)</name>
        <dbReference type="ChEBI" id="CHEBI:29035"/>
        <label>2</label>
    </ligand>
</feature>
<evidence type="ECO:0000313" key="7">
    <source>
        <dbReference type="Proteomes" id="UP000183375"/>
    </source>
</evidence>
<proteinExistence type="inferred from homology"/>
<organism evidence="6 7">
    <name type="scientific">Marine Group III euryarchaeote CG-Epi4</name>
    <dbReference type="NCBI Taxonomy" id="1888998"/>
    <lineage>
        <taxon>Archaea</taxon>
        <taxon>Methanobacteriati</taxon>
        <taxon>Thermoplasmatota</taxon>
        <taxon>Thermoplasmata</taxon>
        <taxon>Candidatus Thermoprofundales</taxon>
    </lineage>
</organism>
<dbReference type="GO" id="GO:0046872">
    <property type="term" value="F:metal ion binding"/>
    <property type="evidence" value="ECO:0007669"/>
    <property type="project" value="UniProtKB-KW"/>
</dbReference>
<evidence type="ECO:0000256" key="3">
    <source>
        <dbReference type="ARBA" id="ARBA00022801"/>
    </source>
</evidence>
<reference evidence="6 7" key="1">
    <citation type="submission" date="2016-08" db="EMBL/GenBank/DDBJ databases">
        <title>New Insights into Marine Group III Euryarchaeota, from dark to light.</title>
        <authorList>
            <person name="Haro-Moreno J.M."/>
            <person name="Rodriguez-Valera F."/>
            <person name="Lopez-Garcia P."/>
            <person name="Moreira D."/>
            <person name="Martin-Cuadrado A.B."/>
        </authorList>
    </citation>
    <scope>NUCLEOTIDE SEQUENCE [LARGE SCALE GENOMIC DNA]</scope>
    <source>
        <strain evidence="6">CG-Epi4</strain>
    </source>
</reference>
<dbReference type="InterPro" id="IPR002933">
    <property type="entry name" value="Peptidase_M20"/>
</dbReference>
<feature type="binding site" evidence="4">
    <location>
        <position position="365"/>
    </location>
    <ligand>
        <name>Mn(2+)</name>
        <dbReference type="ChEBI" id="CHEBI:29035"/>
        <label>2</label>
    </ligand>
</feature>
<dbReference type="Pfam" id="PF07687">
    <property type="entry name" value="M20_dimer"/>
    <property type="match status" value="1"/>
</dbReference>
<dbReference type="CDD" id="cd08017">
    <property type="entry name" value="M20_IAA_Hyd"/>
    <property type="match status" value="1"/>
</dbReference>
<keyword evidence="4" id="KW-0464">Manganese</keyword>
<dbReference type="Gene3D" id="3.30.70.360">
    <property type="match status" value="1"/>
</dbReference>
<dbReference type="Pfam" id="PF01546">
    <property type="entry name" value="Peptidase_M20"/>
    <property type="match status" value="1"/>
</dbReference>
<dbReference type="Proteomes" id="UP000183375">
    <property type="component" value="Unassembled WGS sequence"/>
</dbReference>
<evidence type="ECO:0000256" key="2">
    <source>
        <dbReference type="ARBA" id="ARBA00022729"/>
    </source>
</evidence>
<gene>
    <name evidence="6" type="ORF">BEU01_03380</name>
</gene>
<evidence type="ECO:0000259" key="5">
    <source>
        <dbReference type="Pfam" id="PF07687"/>
    </source>
</evidence>
<dbReference type="NCBIfam" id="TIGR01891">
    <property type="entry name" value="amidohydrolases"/>
    <property type="match status" value="1"/>
</dbReference>
<comment type="caution">
    <text evidence="6">The sequence shown here is derived from an EMBL/GenBank/DDBJ whole genome shotgun (WGS) entry which is preliminary data.</text>
</comment>
<sequence length="396" mass="43460">MDYLKIKDESKSISDWIIKIRRELHEHPELMYEEFKTSELIRRELDKLDIPYRHPIAETGVLASIGNGEGPCVALRADMDALPIHEETEVPFRSKNDGKMHACGHDCHVSMLLGAAKLLKDKESEINGTVKLLFQPAEEGGAGGKLMREEGALESPDVERIFGLHVWPQMPTGQIGSREGTFLAATSFLDLTIKGVGGHAAVPHLTRDPVLTSAQVITNLQSIISREIDPLDSGVVSISAIHGGQAANVIPSEVKILGTLRSLTMEGLKTLQKRVKKISENIAEAHECEAIVEYPGNDYPPTVNDSEMWEFAKGIGIEMLGEENVSDLDAVMGGEDFAYYTEKVKGCFVVLGMNNPEIDATYSVHHPMFKADEDALHIGTALHAIFALKSLEELTN</sequence>
<dbReference type="InterPro" id="IPR036264">
    <property type="entry name" value="Bact_exopeptidase_dim_dom"/>
</dbReference>
<comment type="similarity">
    <text evidence="1">Belongs to the peptidase M20 family.</text>
</comment>
<protein>
    <recommendedName>
        <fullName evidence="5">Peptidase M20 dimerisation domain-containing protein</fullName>
    </recommendedName>
</protein>
<dbReference type="PIRSF" id="PIRSF005962">
    <property type="entry name" value="Pept_M20D_amidohydro"/>
    <property type="match status" value="1"/>
</dbReference>
<feature type="binding site" evidence="4">
    <location>
        <position position="105"/>
    </location>
    <ligand>
        <name>Mn(2+)</name>
        <dbReference type="ChEBI" id="CHEBI:29035"/>
        <label>2</label>
    </ligand>
</feature>
<keyword evidence="3" id="KW-0378">Hydrolase</keyword>
<dbReference type="Gene3D" id="3.40.630.10">
    <property type="entry name" value="Zn peptidases"/>
    <property type="match status" value="1"/>
</dbReference>
<dbReference type="GO" id="GO:0016787">
    <property type="term" value="F:hydrolase activity"/>
    <property type="evidence" value="ECO:0007669"/>
    <property type="project" value="UniProtKB-KW"/>
</dbReference>
<keyword evidence="2" id="KW-0732">Signal</keyword>
<evidence type="ECO:0000256" key="4">
    <source>
        <dbReference type="PIRSR" id="PIRSR005962-1"/>
    </source>
</evidence>
<dbReference type="EMBL" id="MIYX01000017">
    <property type="protein sequence ID" value="OIR20868.1"/>
    <property type="molecule type" value="Genomic_DNA"/>
</dbReference>
<dbReference type="GO" id="GO:0009850">
    <property type="term" value="P:auxin metabolic process"/>
    <property type="evidence" value="ECO:0007669"/>
    <property type="project" value="InterPro"/>
</dbReference>
<dbReference type="SUPFAM" id="SSF55031">
    <property type="entry name" value="Bacterial exopeptidase dimerisation domain"/>
    <property type="match status" value="1"/>
</dbReference>
<dbReference type="AlphaFoldDB" id="A0A1J5U4A8"/>